<feature type="transmembrane region" description="Helical" evidence="9">
    <location>
        <begin position="328"/>
        <end position="348"/>
    </location>
</feature>
<feature type="transmembrane region" description="Helical" evidence="9">
    <location>
        <begin position="463"/>
        <end position="491"/>
    </location>
</feature>
<dbReference type="PATRIC" id="fig|389348.3.peg.290"/>
<dbReference type="STRING" id="389348.PNK_0258"/>
<gene>
    <name evidence="10" type="primary">tlca1</name>
    <name evidence="10" type="ORF">PNK_0258</name>
</gene>
<evidence type="ECO:0000256" key="2">
    <source>
        <dbReference type="ARBA" id="ARBA00007127"/>
    </source>
</evidence>
<dbReference type="InterPro" id="IPR004667">
    <property type="entry name" value="ADP_ATP_car_bac_type"/>
</dbReference>
<feature type="transmembrane region" description="Helical" evidence="9">
    <location>
        <begin position="95"/>
        <end position="118"/>
    </location>
</feature>
<evidence type="ECO:0000256" key="7">
    <source>
        <dbReference type="ARBA" id="ARBA00022989"/>
    </source>
</evidence>
<evidence type="ECO:0000256" key="1">
    <source>
        <dbReference type="ARBA" id="ARBA00004141"/>
    </source>
</evidence>
<dbReference type="NCBIfam" id="TIGR00769">
    <property type="entry name" value="AAA"/>
    <property type="match status" value="1"/>
</dbReference>
<feature type="transmembrane region" description="Helical" evidence="9">
    <location>
        <begin position="290"/>
        <end position="308"/>
    </location>
</feature>
<comment type="subcellular location">
    <subcellularLocation>
        <location evidence="1 9">Membrane</location>
        <topology evidence="1 9">Multi-pass membrane protein</topology>
    </subcellularLocation>
</comment>
<dbReference type="RefSeq" id="WP_059059814.1">
    <property type="nucleotide sequence ID" value="NZ_LN879502.1"/>
</dbReference>
<evidence type="ECO:0000256" key="6">
    <source>
        <dbReference type="ARBA" id="ARBA00022840"/>
    </source>
</evidence>
<feature type="transmembrane region" description="Helical" evidence="9">
    <location>
        <begin position="67"/>
        <end position="89"/>
    </location>
</feature>
<feature type="transmembrane region" description="Helical" evidence="9">
    <location>
        <begin position="29"/>
        <end position="46"/>
    </location>
</feature>
<keyword evidence="5 9" id="KW-0547">Nucleotide-binding</keyword>
<reference evidence="11" key="1">
    <citation type="submission" date="2015-09" db="EMBL/GenBank/DDBJ databases">
        <authorList>
            <person name="Bertelli C."/>
        </authorList>
    </citation>
    <scope>NUCLEOTIDE SEQUENCE [LARGE SCALE GENOMIC DNA]</scope>
    <source>
        <strain evidence="11">KNic</strain>
    </source>
</reference>
<feature type="transmembrane region" description="Helical" evidence="9">
    <location>
        <begin position="360"/>
        <end position="383"/>
    </location>
</feature>
<evidence type="ECO:0000313" key="11">
    <source>
        <dbReference type="Proteomes" id="UP000069902"/>
    </source>
</evidence>
<feature type="transmembrane region" description="Helical" evidence="9">
    <location>
        <begin position="186"/>
        <end position="205"/>
    </location>
</feature>
<evidence type="ECO:0000256" key="5">
    <source>
        <dbReference type="ARBA" id="ARBA00022741"/>
    </source>
</evidence>
<dbReference type="KEGG" id="pnl:PNK_0258"/>
<accession>A0A0U5J9X2</accession>
<dbReference type="Pfam" id="PF03219">
    <property type="entry name" value="TLC"/>
    <property type="match status" value="1"/>
</dbReference>
<keyword evidence="3 9" id="KW-0813">Transport</keyword>
<evidence type="ECO:0000256" key="9">
    <source>
        <dbReference type="RuleBase" id="RU363121"/>
    </source>
</evidence>
<dbReference type="GO" id="GO:0005524">
    <property type="term" value="F:ATP binding"/>
    <property type="evidence" value="ECO:0007669"/>
    <property type="project" value="UniProtKB-KW"/>
</dbReference>
<keyword evidence="8 9" id="KW-0472">Membrane</keyword>
<evidence type="ECO:0000256" key="8">
    <source>
        <dbReference type="ARBA" id="ARBA00023136"/>
    </source>
</evidence>
<keyword evidence="4 9" id="KW-0812">Transmembrane</keyword>
<dbReference type="InterPro" id="IPR036259">
    <property type="entry name" value="MFS_trans_sf"/>
</dbReference>
<evidence type="ECO:0000256" key="4">
    <source>
        <dbReference type="ARBA" id="ARBA00022692"/>
    </source>
</evidence>
<keyword evidence="11" id="KW-1185">Reference proteome</keyword>
<keyword evidence="7 9" id="KW-1133">Transmembrane helix</keyword>
<dbReference type="SUPFAM" id="SSF103473">
    <property type="entry name" value="MFS general substrate transporter"/>
    <property type="match status" value="1"/>
</dbReference>
<dbReference type="Proteomes" id="UP000069902">
    <property type="component" value="Chromosome cPNK"/>
</dbReference>
<evidence type="ECO:0000313" key="10">
    <source>
        <dbReference type="EMBL" id="CUI15895.1"/>
    </source>
</evidence>
<keyword evidence="6 9" id="KW-0067">ATP-binding</keyword>
<proteinExistence type="inferred from homology"/>
<comment type="similarity">
    <text evidence="2 9">Belongs to the ADP/ATP translocase tlc family.</text>
</comment>
<dbReference type="GO" id="GO:0005471">
    <property type="term" value="F:ATP:ADP antiporter activity"/>
    <property type="evidence" value="ECO:0007669"/>
    <property type="project" value="InterPro"/>
</dbReference>
<dbReference type="GO" id="GO:0016020">
    <property type="term" value="C:membrane"/>
    <property type="evidence" value="ECO:0007669"/>
    <property type="project" value="UniProtKB-SubCell"/>
</dbReference>
<dbReference type="InParanoid" id="A0A0U5J9X2"/>
<dbReference type="AlphaFoldDB" id="A0A0U5J9X2"/>
<feature type="transmembrane region" description="Helical" evidence="9">
    <location>
        <begin position="155"/>
        <end position="174"/>
    </location>
</feature>
<evidence type="ECO:0000256" key="3">
    <source>
        <dbReference type="ARBA" id="ARBA00022448"/>
    </source>
</evidence>
<dbReference type="PANTHER" id="PTHR31187:SF1">
    <property type="entry name" value="ADP,ATP CARRIER PROTEIN 1"/>
    <property type="match status" value="1"/>
</dbReference>
<protein>
    <recommendedName>
        <fullName evidence="9">ADP,ATP carrier protein</fullName>
    </recommendedName>
</protein>
<feature type="transmembrane region" description="Helical" evidence="9">
    <location>
        <begin position="225"/>
        <end position="249"/>
    </location>
</feature>
<sequence length="537" mass="59904">MSETPSASPEFSPWRSYLWPVHHYELKKLIPMLLIFFFISFDYNILRTLKDSLLITAKSSGAEVIPFVKVWAMFPGAVLMTVLFTWLSNRLPRETVFYIIISLFLSYFFIFTFVLYPIRDLIHPHATADFLETALPAGFKGLVAMFRYWTFTLFYVMSELWGSTVLFVLFWGFANQVTKLGEAKRFYGLFGVGANFSGIFAGQASVYCCNFTRRGGGALLGGDPWYQSLVMMVSLVLISGGIALALFRWMNVEVLTDKRFYDPASIKTEGETKGKLSLKESFAYLLRSKYLLCIALIVISYNLVINLTEVLWKHQVRELYPDPNDYTMYMNHIVSIIGVVATLSSLFVSGNAIRKFGWTFTALITPAILAATSLGFFSFFFLKKASPDLLISFAGVTPLMLVVFFGSAQNILSRGAKYSVFDATKEMSFVPLTPESKLIGKAAIDGVCSRLGKSGGSMVHQSLLLLFSTISASAPYVAIVLFGVIVIWAIAIRVLGKQFNELTGQVEKTPVAEPSITPLRPVNVLTESSLLKEQQAV</sequence>
<feature type="transmembrane region" description="Helical" evidence="9">
    <location>
        <begin position="389"/>
        <end position="408"/>
    </location>
</feature>
<dbReference type="EMBL" id="LN879502">
    <property type="protein sequence ID" value="CUI15895.1"/>
    <property type="molecule type" value="Genomic_DNA"/>
</dbReference>
<organism evidence="10 11">
    <name type="scientific">Candidatus Protochlamydia naegleriophila</name>
    <dbReference type="NCBI Taxonomy" id="389348"/>
    <lineage>
        <taxon>Bacteria</taxon>
        <taxon>Pseudomonadati</taxon>
        <taxon>Chlamydiota</taxon>
        <taxon>Chlamydiia</taxon>
        <taxon>Parachlamydiales</taxon>
        <taxon>Parachlamydiaceae</taxon>
        <taxon>Candidatus Protochlamydia</taxon>
    </lineage>
</organism>
<dbReference type="PANTHER" id="PTHR31187">
    <property type="match status" value="1"/>
</dbReference>
<name>A0A0U5J9X2_9BACT</name>